<accession>A0ABU7ZBL0</accession>
<proteinExistence type="predicted"/>
<dbReference type="EMBL" id="JBAJJM010000001">
    <property type="protein sequence ID" value="MEG9474810.1"/>
    <property type="molecule type" value="Genomic_DNA"/>
</dbReference>
<protein>
    <submittedName>
        <fullName evidence="3">Lysozyme inhibitor LprI family protein</fullName>
    </submittedName>
</protein>
<feature type="domain" description="Lysozyme inhibitor LprI-like N-terminal" evidence="2">
    <location>
        <begin position="241"/>
        <end position="312"/>
    </location>
</feature>
<dbReference type="PANTHER" id="PTHR39176">
    <property type="entry name" value="PERIPLASMIC PROTEIN-RELATED"/>
    <property type="match status" value="1"/>
</dbReference>
<evidence type="ECO:0000259" key="2">
    <source>
        <dbReference type="Pfam" id="PF07007"/>
    </source>
</evidence>
<evidence type="ECO:0000313" key="4">
    <source>
        <dbReference type="Proteomes" id="UP001432017"/>
    </source>
</evidence>
<evidence type="ECO:0000313" key="3">
    <source>
        <dbReference type="EMBL" id="MEG9474810.1"/>
    </source>
</evidence>
<reference evidence="3" key="1">
    <citation type="submission" date="2023-12" db="EMBL/GenBank/DDBJ databases">
        <title>Mannheima indologenes sp. nov. proposed for Clade V organisms of Mannheimia.</title>
        <authorList>
            <person name="Christensen H."/>
        </authorList>
    </citation>
    <scope>NUCLEOTIDE SEQUENCE</scope>
    <source>
        <strain evidence="3">M14.4</strain>
    </source>
</reference>
<organism evidence="3 4">
    <name type="scientific">Mannheimia indoligenes</name>
    <dbReference type="NCBI Taxonomy" id="3103145"/>
    <lineage>
        <taxon>Bacteria</taxon>
        <taxon>Pseudomonadati</taxon>
        <taxon>Pseudomonadota</taxon>
        <taxon>Gammaproteobacteria</taxon>
        <taxon>Pasteurellales</taxon>
        <taxon>Pasteurellaceae</taxon>
        <taxon>Mannheimia</taxon>
    </lineage>
</organism>
<feature type="coiled-coil region" evidence="1">
    <location>
        <begin position="178"/>
        <end position="217"/>
    </location>
</feature>
<gene>
    <name evidence="3" type="ORF">V6W77_00800</name>
</gene>
<dbReference type="Proteomes" id="UP001432017">
    <property type="component" value="Unassembled WGS sequence"/>
</dbReference>
<comment type="caution">
    <text evidence="3">The sequence shown here is derived from an EMBL/GenBank/DDBJ whole genome shotgun (WGS) entry which is preliminary data.</text>
</comment>
<sequence length="313" mass="35405">MKFKSLLSFLPLTVFLNACEEKSSQIGCSNEVAQSALIELINKEAYKVLSNEVAEFSELTSQNKRSALDLLKLSFSEVVTTSKDSNSTLKSCEATISLTIPSDTYMTVADIFRENSGGNLDRHLEDMNLQQKANVFSKRVEYTVQPTDDAKTVFVKTLDNDLSSAMGLISAFVAVKPILEQQKRERAEKQRKEELELKKQQEKIAKETQYKEEIINQPIAVQQVEPVQNTAELPTMSLSEARSLYLAQDTELNRIWSTLTKEQKKSLLPAQKQWIKSKDAICGKTSMKGSDIAMIEMFKCQTEMTESRIKELY</sequence>
<evidence type="ECO:0000256" key="1">
    <source>
        <dbReference type="SAM" id="Coils"/>
    </source>
</evidence>
<dbReference type="Pfam" id="PF07007">
    <property type="entry name" value="LprI"/>
    <property type="match status" value="1"/>
</dbReference>
<dbReference type="RefSeq" id="WP_334253498.1">
    <property type="nucleotide sequence ID" value="NZ_JBAJJM010000001.1"/>
</dbReference>
<dbReference type="PANTHER" id="PTHR39176:SF1">
    <property type="entry name" value="PERIPLASMIC PROTEIN"/>
    <property type="match status" value="1"/>
</dbReference>
<keyword evidence="1" id="KW-0175">Coiled coil</keyword>
<dbReference type="InterPro" id="IPR009739">
    <property type="entry name" value="LprI-like_N"/>
</dbReference>
<name>A0ABU7ZBL0_9PAST</name>
<dbReference type="Gene3D" id="1.20.1270.180">
    <property type="match status" value="1"/>
</dbReference>
<keyword evidence="4" id="KW-1185">Reference proteome</keyword>